<reference evidence="1 2" key="1">
    <citation type="submission" date="2017-06" db="EMBL/GenBank/DDBJ databases">
        <title>the draft geome sequence of Illustriluteabacillus marina B3227.</title>
        <authorList>
            <person name="He R.-H."/>
            <person name="Du Z.-J."/>
        </authorList>
    </citation>
    <scope>NUCLEOTIDE SEQUENCE [LARGE SCALE GENOMIC DNA]</scope>
    <source>
        <strain evidence="1 2">B3227</strain>
    </source>
</reference>
<keyword evidence="2" id="KW-1185">Reference proteome</keyword>
<evidence type="ECO:0000313" key="2">
    <source>
        <dbReference type="Proteomes" id="UP000243524"/>
    </source>
</evidence>
<dbReference type="EMBL" id="PJNH01000001">
    <property type="protein sequence ID" value="PKR78694.1"/>
    <property type="molecule type" value="Genomic_DNA"/>
</dbReference>
<dbReference type="AlphaFoldDB" id="A0A2I0QWK8"/>
<gene>
    <name evidence="1" type="ORF">CEY16_02760</name>
</gene>
<dbReference type="Proteomes" id="UP000243524">
    <property type="component" value="Unassembled WGS sequence"/>
</dbReference>
<dbReference type="InterPro" id="IPR018901">
    <property type="entry name" value="Spore_coat_CotE"/>
</dbReference>
<comment type="caution">
    <text evidence="1">The sequence shown here is derived from an EMBL/GenBank/DDBJ whole genome shotgun (WGS) entry which is preliminary data.</text>
</comment>
<evidence type="ECO:0000313" key="1">
    <source>
        <dbReference type="EMBL" id="PKR78694.1"/>
    </source>
</evidence>
<protein>
    <submittedName>
        <fullName evidence="1">Outer spore coat protein CotE</fullName>
    </submittedName>
</protein>
<keyword evidence="1" id="KW-0167">Capsid protein</keyword>
<proteinExistence type="predicted"/>
<organism evidence="1 2">
    <name type="scientific">Halalkalibacillus sediminis</name>
    <dbReference type="NCBI Taxonomy" id="2018042"/>
    <lineage>
        <taxon>Bacteria</taxon>
        <taxon>Bacillati</taxon>
        <taxon>Bacillota</taxon>
        <taxon>Bacilli</taxon>
        <taxon>Bacillales</taxon>
        <taxon>Bacillaceae</taxon>
        <taxon>Halalkalibacillus</taxon>
    </lineage>
</organism>
<dbReference type="RefSeq" id="WP_101330437.1">
    <property type="nucleotide sequence ID" value="NZ_PJNH01000001.1"/>
</dbReference>
<dbReference type="Pfam" id="PF10628">
    <property type="entry name" value="CotE"/>
    <property type="match status" value="1"/>
</dbReference>
<dbReference type="OrthoDB" id="2374983at2"/>
<accession>A0A2I0QWK8</accession>
<keyword evidence="1" id="KW-0946">Virion</keyword>
<sequence length="176" mass="20153">MLDREYREIITKAVCGKGKKFSETSHMVSPNHRPTSILGCWIINHQYEAKKRGKYVEVSGAYDINVWYSYSDNTKTEVVTERKQYVDKIPLAMRDEKCISSNFDVVARATQQPNTLECQIVDQGAKVKVELEREFVVDLIGETKVWAKVEPNGFDEDDVDLDGLESELADIEVDRD</sequence>
<name>A0A2I0QWK8_9BACI</name>